<evidence type="ECO:0000313" key="8">
    <source>
        <dbReference type="EMBL" id="MBB5282761.1"/>
    </source>
</evidence>
<gene>
    <name evidence="8" type="ORF">HNQ92_000882</name>
</gene>
<evidence type="ECO:0000256" key="2">
    <source>
        <dbReference type="ARBA" id="ARBA00022475"/>
    </source>
</evidence>
<reference evidence="8 9" key="1">
    <citation type="submission" date="2020-08" db="EMBL/GenBank/DDBJ databases">
        <title>Genomic Encyclopedia of Type Strains, Phase IV (KMG-IV): sequencing the most valuable type-strain genomes for metagenomic binning, comparative biology and taxonomic classification.</title>
        <authorList>
            <person name="Goeker M."/>
        </authorList>
    </citation>
    <scope>NUCLEOTIDE SEQUENCE [LARGE SCALE GENOMIC DNA]</scope>
    <source>
        <strain evidence="8 9">DSM 105074</strain>
    </source>
</reference>
<dbReference type="PANTHER" id="PTHR40077:SF2">
    <property type="entry name" value="MEMBRANE PROTEIN"/>
    <property type="match status" value="1"/>
</dbReference>
<organism evidence="8 9">
    <name type="scientific">Rhabdobacter roseus</name>
    <dbReference type="NCBI Taxonomy" id="1655419"/>
    <lineage>
        <taxon>Bacteria</taxon>
        <taxon>Pseudomonadati</taxon>
        <taxon>Bacteroidota</taxon>
        <taxon>Cytophagia</taxon>
        <taxon>Cytophagales</taxon>
        <taxon>Cytophagaceae</taxon>
        <taxon>Rhabdobacter</taxon>
    </lineage>
</organism>
<dbReference type="Pfam" id="PF12823">
    <property type="entry name" value="DUF3817"/>
    <property type="match status" value="1"/>
</dbReference>
<evidence type="ECO:0000256" key="5">
    <source>
        <dbReference type="ARBA" id="ARBA00023136"/>
    </source>
</evidence>
<dbReference type="NCBIfam" id="TIGR03954">
    <property type="entry name" value="integ_memb_HG"/>
    <property type="match status" value="1"/>
</dbReference>
<feature type="transmembrane region" description="Helical" evidence="6">
    <location>
        <begin position="12"/>
        <end position="33"/>
    </location>
</feature>
<evidence type="ECO:0000256" key="3">
    <source>
        <dbReference type="ARBA" id="ARBA00022692"/>
    </source>
</evidence>
<sequence>MKNYLSSSVGRLRLVALLEGTSLLLLVGVAVPAKHLFGNPALVQALGPVHGLLFLLFVFNALRLGIEQRWSFRATTWKVLVASLVPFGTFYIDRKILRRLE</sequence>
<feature type="domain" description="DUF3817" evidence="7">
    <location>
        <begin position="10"/>
        <end position="97"/>
    </location>
</feature>
<accession>A0A840THL0</accession>
<evidence type="ECO:0000313" key="9">
    <source>
        <dbReference type="Proteomes" id="UP000557307"/>
    </source>
</evidence>
<comment type="caution">
    <text evidence="8">The sequence shown here is derived from an EMBL/GenBank/DDBJ whole genome shotgun (WGS) entry which is preliminary data.</text>
</comment>
<dbReference type="Proteomes" id="UP000557307">
    <property type="component" value="Unassembled WGS sequence"/>
</dbReference>
<comment type="subcellular location">
    <subcellularLocation>
        <location evidence="1">Cell membrane</location>
        <topology evidence="1">Multi-pass membrane protein</topology>
    </subcellularLocation>
</comment>
<dbReference type="RefSeq" id="WP_184171434.1">
    <property type="nucleotide sequence ID" value="NZ_JACHGF010000001.1"/>
</dbReference>
<evidence type="ECO:0000259" key="7">
    <source>
        <dbReference type="Pfam" id="PF12823"/>
    </source>
</evidence>
<keyword evidence="2" id="KW-1003">Cell membrane</keyword>
<dbReference type="InterPro" id="IPR023845">
    <property type="entry name" value="DUF3817_TM"/>
</dbReference>
<feature type="transmembrane region" description="Helical" evidence="6">
    <location>
        <begin position="74"/>
        <end position="92"/>
    </location>
</feature>
<dbReference type="GO" id="GO:0005886">
    <property type="term" value="C:plasma membrane"/>
    <property type="evidence" value="ECO:0007669"/>
    <property type="project" value="UniProtKB-SubCell"/>
</dbReference>
<dbReference type="AlphaFoldDB" id="A0A840THL0"/>
<evidence type="ECO:0000256" key="1">
    <source>
        <dbReference type="ARBA" id="ARBA00004651"/>
    </source>
</evidence>
<keyword evidence="9" id="KW-1185">Reference proteome</keyword>
<protein>
    <submittedName>
        <fullName evidence="8">Integral membrane protein</fullName>
    </submittedName>
</protein>
<feature type="transmembrane region" description="Helical" evidence="6">
    <location>
        <begin position="45"/>
        <end position="62"/>
    </location>
</feature>
<name>A0A840THL0_9BACT</name>
<keyword evidence="3 6" id="KW-0812">Transmembrane</keyword>
<proteinExistence type="predicted"/>
<evidence type="ECO:0000256" key="4">
    <source>
        <dbReference type="ARBA" id="ARBA00022989"/>
    </source>
</evidence>
<keyword evidence="4 6" id="KW-1133">Transmembrane helix</keyword>
<dbReference type="PANTHER" id="PTHR40077">
    <property type="entry name" value="MEMBRANE PROTEIN-RELATED"/>
    <property type="match status" value="1"/>
</dbReference>
<keyword evidence="5 6" id="KW-0472">Membrane</keyword>
<evidence type="ECO:0000256" key="6">
    <source>
        <dbReference type="SAM" id="Phobius"/>
    </source>
</evidence>
<dbReference type="EMBL" id="JACHGF010000001">
    <property type="protein sequence ID" value="MBB5282761.1"/>
    <property type="molecule type" value="Genomic_DNA"/>
</dbReference>